<evidence type="ECO:0000256" key="2">
    <source>
        <dbReference type="ARBA" id="ARBA00022723"/>
    </source>
</evidence>
<evidence type="ECO:0000256" key="1">
    <source>
        <dbReference type="ARBA" id="ARBA00022485"/>
    </source>
</evidence>
<accession>W6QUA7</accession>
<dbReference type="HOGENOM" id="CLU_1141821_0_0_6"/>
<evidence type="ECO:0000256" key="5">
    <source>
        <dbReference type="ARBA" id="ARBA00023014"/>
    </source>
</evidence>
<dbReference type="InterPro" id="IPR036188">
    <property type="entry name" value="FAD/NAD-bd_sf"/>
</dbReference>
<keyword evidence="1" id="KW-0004">4Fe-4S</keyword>
<dbReference type="PANTHER" id="PTHR43498">
    <property type="entry name" value="FERREDOXIN:COB-COM HETERODISULFIDE REDUCTASE SUBUNIT A"/>
    <property type="match status" value="1"/>
</dbReference>
<dbReference type="EMBL" id="HG916826">
    <property type="protein sequence ID" value="CDM40490.1"/>
    <property type="molecule type" value="Genomic_DNA"/>
</dbReference>
<keyword evidence="4" id="KW-0408">Iron</keyword>
<keyword evidence="5" id="KW-0411">Iron-sulfur</keyword>
<dbReference type="InterPro" id="IPR039650">
    <property type="entry name" value="HdrA-like"/>
</dbReference>
<keyword evidence="3" id="KW-0560">Oxidoreductase</keyword>
<dbReference type="AlphaFoldDB" id="W6QUA7"/>
<organism evidence="6 7">
    <name type="scientific">Ectopseudomonas oleovorans (strain CECT 5344)</name>
    <name type="common">Pseudomonas pseudoalcaligenes</name>
    <dbReference type="NCBI Taxonomy" id="1182590"/>
    <lineage>
        <taxon>Bacteria</taxon>
        <taxon>Pseudomonadati</taxon>
        <taxon>Pseudomonadota</taxon>
        <taxon>Gammaproteobacteria</taxon>
        <taxon>Pseudomonadales</taxon>
        <taxon>Pseudomonadaceae</taxon>
        <taxon>Ectopseudomonas</taxon>
    </lineage>
</organism>
<dbReference type="RefSeq" id="WP_242408927.1">
    <property type="nucleotide sequence ID" value="NZ_HG916826.1"/>
</dbReference>
<gene>
    <name evidence="6" type="ORF">BN5_1916</name>
</gene>
<dbReference type="Pfam" id="PF12831">
    <property type="entry name" value="FAD_oxidored"/>
    <property type="match status" value="1"/>
</dbReference>
<dbReference type="GO" id="GO:0016491">
    <property type="term" value="F:oxidoreductase activity"/>
    <property type="evidence" value="ECO:0007669"/>
    <property type="project" value="UniProtKB-KW"/>
</dbReference>
<evidence type="ECO:0000256" key="4">
    <source>
        <dbReference type="ARBA" id="ARBA00023004"/>
    </source>
</evidence>
<proteinExistence type="predicted"/>
<keyword evidence="2" id="KW-0479">Metal-binding</keyword>
<dbReference type="SUPFAM" id="SSF51905">
    <property type="entry name" value="FAD/NAD(P)-binding domain"/>
    <property type="match status" value="1"/>
</dbReference>
<name>W6QUA7_ECTO5</name>
<protein>
    <recommendedName>
        <fullName evidence="8">FAD-dependent oxidoreductase</fullName>
    </recommendedName>
</protein>
<dbReference type="Gene3D" id="3.50.50.60">
    <property type="entry name" value="FAD/NAD(P)-binding domain"/>
    <property type="match status" value="1"/>
</dbReference>
<sequence>MQHSRQRYDVVVVGGGAAGAAAAVSAARSSARVLLIERYGFLGGAATNAQVLAYCGLYLSGAHPVRSVAGVGQDLLEEIDRLGIDTTPVRSQSGHWIVMLDIEATKLAFDRLVMSSGAELCLHTFLVGAHVTKNRIEAITIADHCGIREVEATCFVDASGEAGLSVHAGVALSQPGGTHAHLQPASFPVRIGGIPPEVEPDRARLAEIIGEHNACPRRSKFEPPCRLNIEPGVEADFCGVGCG</sequence>
<dbReference type="GO" id="GO:0046872">
    <property type="term" value="F:metal ion binding"/>
    <property type="evidence" value="ECO:0007669"/>
    <property type="project" value="UniProtKB-KW"/>
</dbReference>
<evidence type="ECO:0000313" key="7">
    <source>
        <dbReference type="Proteomes" id="UP000032841"/>
    </source>
</evidence>
<evidence type="ECO:0000313" key="6">
    <source>
        <dbReference type="EMBL" id="CDM40490.1"/>
    </source>
</evidence>
<dbReference type="GO" id="GO:0051539">
    <property type="term" value="F:4 iron, 4 sulfur cluster binding"/>
    <property type="evidence" value="ECO:0007669"/>
    <property type="project" value="UniProtKB-KW"/>
</dbReference>
<dbReference type="KEGG" id="ppse:BN5_1916"/>
<evidence type="ECO:0008006" key="8">
    <source>
        <dbReference type="Google" id="ProtNLM"/>
    </source>
</evidence>
<reference evidence="6 7" key="1">
    <citation type="submission" date="2013-11" db="EMBL/GenBank/DDBJ databases">
        <title>Complete genome sequence of the cyanide-degrading bacterium Pseudomonas pseudoalcaligenes CECT 5344.</title>
        <authorList>
            <person name="Wibberg D."/>
            <person name="Puehler A."/>
            <person name="Schlueter A."/>
        </authorList>
    </citation>
    <scope>NUCLEOTIDE SEQUENCE [LARGE SCALE GENOMIC DNA]</scope>
    <source>
        <strain evidence="7">CECT 5344</strain>
    </source>
</reference>
<evidence type="ECO:0000256" key="3">
    <source>
        <dbReference type="ARBA" id="ARBA00023002"/>
    </source>
</evidence>
<dbReference type="Proteomes" id="UP000032841">
    <property type="component" value="Chromosome"/>
</dbReference>
<dbReference type="PRINTS" id="PR00469">
    <property type="entry name" value="PNDRDTASEII"/>
</dbReference>
<dbReference type="PANTHER" id="PTHR43498:SF1">
    <property type="entry name" value="COB--COM HETERODISULFIDE REDUCTASE IRON-SULFUR SUBUNIT A"/>
    <property type="match status" value="1"/>
</dbReference>